<dbReference type="Proteomes" id="UP000011668">
    <property type="component" value="Unassembled WGS sequence"/>
</dbReference>
<gene>
    <name evidence="2" type="ORF">AG1IA_03055</name>
</gene>
<name>L8X2Q9_THACA</name>
<evidence type="ECO:0000313" key="2">
    <source>
        <dbReference type="EMBL" id="ELU42909.1"/>
    </source>
</evidence>
<keyword evidence="3" id="KW-1185">Reference proteome</keyword>
<comment type="caution">
    <text evidence="2">The sequence shown here is derived from an EMBL/GenBank/DDBJ whole genome shotgun (WGS) entry which is preliminary data.</text>
</comment>
<keyword evidence="1" id="KW-0472">Membrane</keyword>
<protein>
    <submittedName>
        <fullName evidence="2">Uncharacterized protein</fullName>
    </submittedName>
</protein>
<proteinExistence type="predicted"/>
<feature type="transmembrane region" description="Helical" evidence="1">
    <location>
        <begin position="38"/>
        <end position="59"/>
    </location>
</feature>
<sequence>MKFSHSFIVSLYYYVPLLTFCIIISFEFSPFDGLVARFFTFFFTVCVSVTSSPVMFIHLA</sequence>
<evidence type="ECO:0000256" key="1">
    <source>
        <dbReference type="SAM" id="Phobius"/>
    </source>
</evidence>
<evidence type="ECO:0000313" key="3">
    <source>
        <dbReference type="Proteomes" id="UP000011668"/>
    </source>
</evidence>
<dbReference type="EMBL" id="AFRT01000688">
    <property type="protein sequence ID" value="ELU42909.1"/>
    <property type="molecule type" value="Genomic_DNA"/>
</dbReference>
<accession>L8X2Q9</accession>
<keyword evidence="1" id="KW-1133">Transmembrane helix</keyword>
<keyword evidence="1" id="KW-0812">Transmembrane</keyword>
<reference evidence="2 3" key="1">
    <citation type="journal article" date="2013" name="Nat. Commun.">
        <title>The evolution and pathogenic mechanisms of the rice sheath blight pathogen.</title>
        <authorList>
            <person name="Zheng A."/>
            <person name="Lin R."/>
            <person name="Xu L."/>
            <person name="Qin P."/>
            <person name="Tang C."/>
            <person name="Ai P."/>
            <person name="Zhang D."/>
            <person name="Liu Y."/>
            <person name="Sun Z."/>
            <person name="Feng H."/>
            <person name="Wang Y."/>
            <person name="Chen Y."/>
            <person name="Liang X."/>
            <person name="Fu R."/>
            <person name="Li Q."/>
            <person name="Zhang J."/>
            <person name="Yu X."/>
            <person name="Xie Z."/>
            <person name="Ding L."/>
            <person name="Guan P."/>
            <person name="Tang J."/>
            <person name="Liang Y."/>
            <person name="Wang S."/>
            <person name="Deng Q."/>
            <person name="Li S."/>
            <person name="Zhu J."/>
            <person name="Wang L."/>
            <person name="Liu H."/>
            <person name="Li P."/>
        </authorList>
    </citation>
    <scope>NUCLEOTIDE SEQUENCE [LARGE SCALE GENOMIC DNA]</scope>
    <source>
        <strain evidence="3">AG-1 IA</strain>
    </source>
</reference>
<dbReference type="HOGENOM" id="CLU_2943426_0_0_1"/>
<organism evidence="2 3">
    <name type="scientific">Thanatephorus cucumeris (strain AG1-IA)</name>
    <name type="common">Rice sheath blight fungus</name>
    <name type="synonym">Rhizoctonia solani</name>
    <dbReference type="NCBI Taxonomy" id="983506"/>
    <lineage>
        <taxon>Eukaryota</taxon>
        <taxon>Fungi</taxon>
        <taxon>Dikarya</taxon>
        <taxon>Basidiomycota</taxon>
        <taxon>Agaricomycotina</taxon>
        <taxon>Agaricomycetes</taxon>
        <taxon>Cantharellales</taxon>
        <taxon>Ceratobasidiaceae</taxon>
        <taxon>Rhizoctonia</taxon>
        <taxon>Rhizoctonia solani AG-1</taxon>
    </lineage>
</organism>
<dbReference type="AlphaFoldDB" id="L8X2Q9"/>
<feature type="transmembrane region" description="Helical" evidence="1">
    <location>
        <begin position="7"/>
        <end position="26"/>
    </location>
</feature>